<name>A0A835TCK9_9CHLO</name>
<dbReference type="InterPro" id="IPR032801">
    <property type="entry name" value="PXL2A/B/C"/>
</dbReference>
<evidence type="ECO:0000256" key="4">
    <source>
        <dbReference type="ARBA" id="ARBA00023787"/>
    </source>
</evidence>
<dbReference type="InterPro" id="IPR036249">
    <property type="entry name" value="Thioredoxin-like_sf"/>
</dbReference>
<protein>
    <recommendedName>
        <fullName evidence="5">Peroxiredoxin-like 2A</fullName>
    </recommendedName>
    <alternativeName>
        <fullName evidence="7">Peroxiredoxin-like 2 activated in M-CSF stimulated monocytes</fullName>
    </alternativeName>
    <alternativeName>
        <fullName evidence="6">Redox-regulatory protein FAM213A</fullName>
    </alternativeName>
</protein>
<dbReference type="PANTHER" id="PTHR28630">
    <property type="match status" value="1"/>
</dbReference>
<dbReference type="Pfam" id="PF13911">
    <property type="entry name" value="AhpC-TSA_2"/>
    <property type="match status" value="1"/>
</dbReference>
<keyword evidence="2" id="KW-0963">Cytoplasm</keyword>
<evidence type="ECO:0000256" key="1">
    <source>
        <dbReference type="ARBA" id="ARBA00004496"/>
    </source>
</evidence>
<sequence length="192" mass="20604">MTIATKLPALSAVANAVLKSKDGAEVVAKTLWAKQAVAVLVIRRPGCVLCRDEAQRLWALKPEFDKINVGLVCVVHEWIQREIDAFAPSFWPGPLYHDTSKAFYAALNGGTPLRGSLLPLANPFGAVWGRIRAAARNVKEHNVNGDGLTMGGLLLMRSGEGGPAWLHLETEIGLLAEPAAVLHQAQRMVAAA</sequence>
<comment type="subcellular location">
    <subcellularLocation>
        <location evidence="1">Cytoplasm</location>
    </subcellularLocation>
</comment>
<reference evidence="8" key="1">
    <citation type="journal article" date="2020" name="bioRxiv">
        <title>Comparative genomics of Chlamydomonas.</title>
        <authorList>
            <person name="Craig R.J."/>
            <person name="Hasan A.R."/>
            <person name="Ness R.W."/>
            <person name="Keightley P.D."/>
        </authorList>
    </citation>
    <scope>NUCLEOTIDE SEQUENCE</scope>
    <source>
        <strain evidence="8">CCAP 11/173</strain>
    </source>
</reference>
<evidence type="ECO:0000313" key="9">
    <source>
        <dbReference type="Proteomes" id="UP000613740"/>
    </source>
</evidence>
<evidence type="ECO:0000256" key="6">
    <source>
        <dbReference type="ARBA" id="ARBA00032058"/>
    </source>
</evidence>
<keyword evidence="9" id="KW-1185">Reference proteome</keyword>
<dbReference type="GO" id="GO:0005737">
    <property type="term" value="C:cytoplasm"/>
    <property type="evidence" value="ECO:0007669"/>
    <property type="project" value="UniProtKB-SubCell"/>
</dbReference>
<comment type="similarity">
    <text evidence="4">Belongs to the peroxiredoxin-like PRXL2 family. PRXL2A subfamily.</text>
</comment>
<comment type="caution">
    <text evidence="8">The sequence shown here is derived from an EMBL/GenBank/DDBJ whole genome shotgun (WGS) entry which is preliminary data.</text>
</comment>
<gene>
    <name evidence="8" type="ORF">HYH02_011795</name>
</gene>
<dbReference type="EMBL" id="JAEHOD010000052">
    <property type="protein sequence ID" value="KAG2435500.1"/>
    <property type="molecule type" value="Genomic_DNA"/>
</dbReference>
<evidence type="ECO:0000256" key="2">
    <source>
        <dbReference type="ARBA" id="ARBA00022490"/>
    </source>
</evidence>
<accession>A0A835TCK9</accession>
<organism evidence="8 9">
    <name type="scientific">Chlamydomonas schloesseri</name>
    <dbReference type="NCBI Taxonomy" id="2026947"/>
    <lineage>
        <taxon>Eukaryota</taxon>
        <taxon>Viridiplantae</taxon>
        <taxon>Chlorophyta</taxon>
        <taxon>core chlorophytes</taxon>
        <taxon>Chlorophyceae</taxon>
        <taxon>CS clade</taxon>
        <taxon>Chlamydomonadales</taxon>
        <taxon>Chlamydomonadaceae</taxon>
        <taxon>Chlamydomonas</taxon>
    </lineage>
</organism>
<keyword evidence="3" id="KW-0676">Redox-active center</keyword>
<dbReference type="Proteomes" id="UP000613740">
    <property type="component" value="Unassembled WGS sequence"/>
</dbReference>
<dbReference type="OrthoDB" id="40334at2759"/>
<dbReference type="AlphaFoldDB" id="A0A835TCK9"/>
<dbReference type="SUPFAM" id="SSF52833">
    <property type="entry name" value="Thioredoxin-like"/>
    <property type="match status" value="1"/>
</dbReference>
<dbReference type="PANTHER" id="PTHR28630:SF31">
    <property type="entry name" value="PEROXIREDOXIN-LIKE 2A"/>
    <property type="match status" value="1"/>
</dbReference>
<proteinExistence type="inferred from homology"/>
<evidence type="ECO:0000256" key="5">
    <source>
        <dbReference type="ARBA" id="ARBA00023849"/>
    </source>
</evidence>
<evidence type="ECO:0000256" key="3">
    <source>
        <dbReference type="ARBA" id="ARBA00023284"/>
    </source>
</evidence>
<evidence type="ECO:0000313" key="8">
    <source>
        <dbReference type="EMBL" id="KAG2435500.1"/>
    </source>
</evidence>
<evidence type="ECO:0000256" key="7">
    <source>
        <dbReference type="ARBA" id="ARBA00032129"/>
    </source>
</evidence>